<organism evidence="1">
    <name type="scientific">bioreactor metagenome</name>
    <dbReference type="NCBI Taxonomy" id="1076179"/>
    <lineage>
        <taxon>unclassified sequences</taxon>
        <taxon>metagenomes</taxon>
        <taxon>ecological metagenomes</taxon>
    </lineage>
</organism>
<name>A0A644X808_9ZZZZ</name>
<accession>A0A644X808</accession>
<protein>
    <submittedName>
        <fullName evidence="1">Uncharacterized protein</fullName>
    </submittedName>
</protein>
<proteinExistence type="predicted"/>
<reference evidence="1" key="1">
    <citation type="submission" date="2019-08" db="EMBL/GenBank/DDBJ databases">
        <authorList>
            <person name="Kucharzyk K."/>
            <person name="Murdoch R.W."/>
            <person name="Higgins S."/>
            <person name="Loffler F."/>
        </authorList>
    </citation>
    <scope>NUCLEOTIDE SEQUENCE</scope>
</reference>
<sequence>MLTLIHEVEYNVHIEEINFGIYLNSYNSLVVFSSKLVGRSIGNIDRKEVREWKN</sequence>
<gene>
    <name evidence="1" type="ORF">SDC9_56745</name>
</gene>
<evidence type="ECO:0000313" key="1">
    <source>
        <dbReference type="EMBL" id="MPM10413.1"/>
    </source>
</evidence>
<comment type="caution">
    <text evidence="1">The sequence shown here is derived from an EMBL/GenBank/DDBJ whole genome shotgun (WGS) entry which is preliminary data.</text>
</comment>
<dbReference type="AlphaFoldDB" id="A0A644X808"/>
<dbReference type="EMBL" id="VSSQ01001689">
    <property type="protein sequence ID" value="MPM10413.1"/>
    <property type="molecule type" value="Genomic_DNA"/>
</dbReference>